<feature type="transmembrane region" description="Helical" evidence="6">
    <location>
        <begin position="407"/>
        <end position="428"/>
    </location>
</feature>
<dbReference type="InterPro" id="IPR002293">
    <property type="entry name" value="AA/rel_permease1"/>
</dbReference>
<dbReference type="OrthoDB" id="3900342at2759"/>
<feature type="transmembrane region" description="Helical" evidence="6">
    <location>
        <begin position="78"/>
        <end position="102"/>
    </location>
</feature>
<feature type="transmembrane region" description="Helical" evidence="6">
    <location>
        <begin position="123"/>
        <end position="145"/>
    </location>
</feature>
<accession>A0A9P9HJ23</accession>
<keyword evidence="4 6" id="KW-1133">Transmembrane helix</keyword>
<dbReference type="PANTHER" id="PTHR45649:SF3">
    <property type="entry name" value="POLYAMINE TRANSPORTER TPO5"/>
    <property type="match status" value="1"/>
</dbReference>
<dbReference type="Gene3D" id="1.20.1740.10">
    <property type="entry name" value="Amino acid/polyamine transporter I"/>
    <property type="match status" value="1"/>
</dbReference>
<keyword evidence="3 6" id="KW-0812">Transmembrane</keyword>
<gene>
    <name evidence="7" type="ORF">B0J15DRAFT_396166</name>
</gene>
<reference evidence="7" key="1">
    <citation type="journal article" date="2021" name="Nat. Commun.">
        <title>Genetic determinants of endophytism in the Arabidopsis root mycobiome.</title>
        <authorList>
            <person name="Mesny F."/>
            <person name="Miyauchi S."/>
            <person name="Thiergart T."/>
            <person name="Pickel B."/>
            <person name="Atanasova L."/>
            <person name="Karlsson M."/>
            <person name="Huettel B."/>
            <person name="Barry K.W."/>
            <person name="Haridas S."/>
            <person name="Chen C."/>
            <person name="Bauer D."/>
            <person name="Andreopoulos W."/>
            <person name="Pangilinan J."/>
            <person name="LaButti K."/>
            <person name="Riley R."/>
            <person name="Lipzen A."/>
            <person name="Clum A."/>
            <person name="Drula E."/>
            <person name="Henrissat B."/>
            <person name="Kohler A."/>
            <person name="Grigoriev I.V."/>
            <person name="Martin F.M."/>
            <person name="Hacquard S."/>
        </authorList>
    </citation>
    <scope>NUCLEOTIDE SEQUENCE</scope>
    <source>
        <strain evidence="7">FSSC 5 MPI-SDFR-AT-0091</strain>
    </source>
</reference>
<keyword evidence="8" id="KW-1185">Reference proteome</keyword>
<proteinExistence type="predicted"/>
<feature type="transmembrane region" description="Helical" evidence="6">
    <location>
        <begin position="327"/>
        <end position="350"/>
    </location>
</feature>
<evidence type="ECO:0000256" key="5">
    <source>
        <dbReference type="ARBA" id="ARBA00023136"/>
    </source>
</evidence>
<dbReference type="PANTHER" id="PTHR45649">
    <property type="entry name" value="AMINO-ACID PERMEASE BAT1"/>
    <property type="match status" value="1"/>
</dbReference>
<organism evidence="7 8">
    <name type="scientific">Fusarium solani</name>
    <name type="common">Filamentous fungus</name>
    <dbReference type="NCBI Taxonomy" id="169388"/>
    <lineage>
        <taxon>Eukaryota</taxon>
        <taxon>Fungi</taxon>
        <taxon>Dikarya</taxon>
        <taxon>Ascomycota</taxon>
        <taxon>Pezizomycotina</taxon>
        <taxon>Sordariomycetes</taxon>
        <taxon>Hypocreomycetidae</taxon>
        <taxon>Hypocreales</taxon>
        <taxon>Nectriaceae</taxon>
        <taxon>Fusarium</taxon>
        <taxon>Fusarium solani species complex</taxon>
    </lineage>
</organism>
<comment type="subcellular location">
    <subcellularLocation>
        <location evidence="1">Membrane</location>
        <topology evidence="1">Multi-pass membrane protein</topology>
    </subcellularLocation>
</comment>
<evidence type="ECO:0000256" key="1">
    <source>
        <dbReference type="ARBA" id="ARBA00004141"/>
    </source>
</evidence>
<evidence type="ECO:0000256" key="2">
    <source>
        <dbReference type="ARBA" id="ARBA00022448"/>
    </source>
</evidence>
<evidence type="ECO:0000256" key="3">
    <source>
        <dbReference type="ARBA" id="ARBA00022692"/>
    </source>
</evidence>
<name>A0A9P9HJ23_FUSSL</name>
<dbReference type="AlphaFoldDB" id="A0A9P9HJ23"/>
<dbReference type="GO" id="GO:0016020">
    <property type="term" value="C:membrane"/>
    <property type="evidence" value="ECO:0007669"/>
    <property type="project" value="UniProtKB-SubCell"/>
</dbReference>
<evidence type="ECO:0000256" key="6">
    <source>
        <dbReference type="SAM" id="Phobius"/>
    </source>
</evidence>
<dbReference type="Proteomes" id="UP000736672">
    <property type="component" value="Unassembled WGS sequence"/>
</dbReference>
<feature type="transmembrane region" description="Helical" evidence="6">
    <location>
        <begin position="276"/>
        <end position="298"/>
    </location>
</feature>
<dbReference type="GO" id="GO:0022857">
    <property type="term" value="F:transmembrane transporter activity"/>
    <property type="evidence" value="ECO:0007669"/>
    <property type="project" value="InterPro"/>
</dbReference>
<evidence type="ECO:0000256" key="4">
    <source>
        <dbReference type="ARBA" id="ARBA00022989"/>
    </source>
</evidence>
<feature type="transmembrane region" description="Helical" evidence="6">
    <location>
        <begin position="165"/>
        <end position="186"/>
    </location>
</feature>
<feature type="transmembrane region" description="Helical" evidence="6">
    <location>
        <begin position="198"/>
        <end position="217"/>
    </location>
</feature>
<sequence length="539" mass="58400">MPSLSRSFDSPLTPADQALANLGYQNELKRTLSIWTVLGLQVALIMNPHTSVAIMAVPYGLSTTLYITLINGQSVTMLWGWVFVTLVSICIAASLAEICAVYPTAGGPYFWAAMVSTKKYAPVASWITGWLNLAGNFLVTTSINFGGAQVVLSAATLWHGDFVPTAWQTILAFVGFTIFAAAVNIFGSRFLNAINVAAMLWITASIIVLAAVLLSMAEERRPASFVFANYDASASGWPTGWSFFVGFLQGGYVMLGYGMVASLCEEVENPHLQVPRAMVISVVVSGLIGLVYLVPVLFTLPDIASLLAVTSNQPVGIMFKMITGSDAAALGLLLLLIVMYIFCSIGAFTASSRYTYAFARDGAIPYHQLWSRINKKLEMPLWAMLLNVIVNILLGLIYFGSSAAFNSFTGTATICLSTSYAAPILILLLRRRKPVSGSCWSLRPFGFIINLISVMWIFFSIILFCMPVALPVTASTMNYSSVVFTGFAVVSLVWYIIYGRTHYKGPVASIEEVHVSGLEVYESQPDSLVEEGKKCSLAA</sequence>
<evidence type="ECO:0000313" key="7">
    <source>
        <dbReference type="EMBL" id="KAH7258485.1"/>
    </source>
</evidence>
<dbReference type="Pfam" id="PF13520">
    <property type="entry name" value="AA_permease_2"/>
    <property type="match status" value="1"/>
</dbReference>
<feature type="transmembrane region" description="Helical" evidence="6">
    <location>
        <begin position="381"/>
        <end position="401"/>
    </location>
</feature>
<evidence type="ECO:0000313" key="8">
    <source>
        <dbReference type="Proteomes" id="UP000736672"/>
    </source>
</evidence>
<comment type="caution">
    <text evidence="7">The sequence shown here is derived from an EMBL/GenBank/DDBJ whole genome shotgun (WGS) entry which is preliminary data.</text>
</comment>
<feature type="transmembrane region" description="Helical" evidence="6">
    <location>
        <begin position="448"/>
        <end position="470"/>
    </location>
</feature>
<feature type="transmembrane region" description="Helical" evidence="6">
    <location>
        <begin position="241"/>
        <end position="264"/>
    </location>
</feature>
<protein>
    <submittedName>
        <fullName evidence="7">Amino acid/polyamine transporter I</fullName>
    </submittedName>
</protein>
<dbReference type="PIRSF" id="PIRSF006060">
    <property type="entry name" value="AA_transporter"/>
    <property type="match status" value="1"/>
</dbReference>
<dbReference type="EMBL" id="JAGTJS010000009">
    <property type="protein sequence ID" value="KAH7258485.1"/>
    <property type="molecule type" value="Genomic_DNA"/>
</dbReference>
<keyword evidence="2" id="KW-0813">Transport</keyword>
<feature type="transmembrane region" description="Helical" evidence="6">
    <location>
        <begin position="476"/>
        <end position="497"/>
    </location>
</feature>
<keyword evidence="5 6" id="KW-0472">Membrane</keyword>